<dbReference type="GO" id="GO:0006412">
    <property type="term" value="P:translation"/>
    <property type="evidence" value="ECO:0007669"/>
    <property type="project" value="UniProtKB-UniRule"/>
</dbReference>
<dbReference type="SUPFAM" id="SSF56808">
    <property type="entry name" value="Ribosomal protein L1"/>
    <property type="match status" value="1"/>
</dbReference>
<dbReference type="InterPro" id="IPR023674">
    <property type="entry name" value="Ribosomal_uL1-like"/>
</dbReference>
<dbReference type="Proteomes" id="UP000002020">
    <property type="component" value="Chromosome"/>
</dbReference>
<evidence type="ECO:0000256" key="9">
    <source>
        <dbReference type="HAMAP-Rule" id="MF_01318"/>
    </source>
</evidence>
<keyword evidence="3 9" id="KW-0699">rRNA-binding</keyword>
<dbReference type="InterPro" id="IPR005878">
    <property type="entry name" value="Ribosom_uL1_bac-type"/>
</dbReference>
<dbReference type="CDD" id="cd00403">
    <property type="entry name" value="Ribosomal_L1"/>
    <property type="match status" value="1"/>
</dbReference>
<dbReference type="EMBL" id="CU469464">
    <property type="protein sequence ID" value="CAP18574.1"/>
    <property type="molecule type" value="Genomic_DNA"/>
</dbReference>
<dbReference type="AlphaFoldDB" id="B3QZG7"/>
<dbReference type="NCBIfam" id="TIGR01169">
    <property type="entry name" value="rplA_bact"/>
    <property type="match status" value="1"/>
</dbReference>
<keyword evidence="12" id="KW-1185">Reference proteome</keyword>
<dbReference type="Pfam" id="PF00687">
    <property type="entry name" value="Ribosomal_L1"/>
    <property type="match status" value="1"/>
</dbReference>
<keyword evidence="4 9" id="KW-0810">Translation regulation</keyword>
<dbReference type="HOGENOM" id="CLU_062853_4_0_14"/>
<organism evidence="11 12">
    <name type="scientific">Phytoplasma mali (strain AT)</name>
    <dbReference type="NCBI Taxonomy" id="482235"/>
    <lineage>
        <taxon>Bacteria</taxon>
        <taxon>Bacillati</taxon>
        <taxon>Mycoplasmatota</taxon>
        <taxon>Mollicutes</taxon>
        <taxon>Acholeplasmatales</taxon>
        <taxon>Acholeplasmataceae</taxon>
        <taxon>Candidatus Phytoplasma</taxon>
        <taxon>16SrX (Apple proliferation group)</taxon>
    </lineage>
</organism>
<sequence>MKKRGKKYLSVKTMVDKNKLYSLQEAIELIKQISTVKFDASVDCSFRFNINPNKADQNIRGVIVLPHGIGKVLKVAVIAKSNEAQEAAKKAGADYIGEQELINKISKNWFDFDVLVSTPEMMPQLSKLGRVLGPKGLMPNPKTETVTNDVFKAVQDIKNGKVEYRTDKTGNINLMIGKISFSAQQILENFKTLYENLMLAKQNIKNLHIKNISISSTMSPGVKINPIFANK</sequence>
<dbReference type="InterPro" id="IPR028364">
    <property type="entry name" value="Ribosomal_uL1/biogenesis"/>
</dbReference>
<proteinExistence type="inferred from homology"/>
<comment type="similarity">
    <text evidence="1 9 10">Belongs to the universal ribosomal protein uL1 family.</text>
</comment>
<comment type="subunit">
    <text evidence="9">Part of the 50S ribosomal subunit.</text>
</comment>
<dbReference type="GO" id="GO:0000049">
    <property type="term" value="F:tRNA binding"/>
    <property type="evidence" value="ECO:0007669"/>
    <property type="project" value="UniProtKB-KW"/>
</dbReference>
<evidence type="ECO:0000256" key="7">
    <source>
        <dbReference type="ARBA" id="ARBA00023274"/>
    </source>
</evidence>
<dbReference type="PANTHER" id="PTHR36427">
    <property type="entry name" value="54S RIBOSOMAL PROTEIN L1, MITOCHONDRIAL"/>
    <property type="match status" value="1"/>
</dbReference>
<dbReference type="GO" id="GO:0006417">
    <property type="term" value="P:regulation of translation"/>
    <property type="evidence" value="ECO:0007669"/>
    <property type="project" value="UniProtKB-KW"/>
</dbReference>
<dbReference type="STRING" id="37692.ATP_00387"/>
<evidence type="ECO:0000256" key="5">
    <source>
        <dbReference type="ARBA" id="ARBA00022884"/>
    </source>
</evidence>
<keyword evidence="7 9" id="KW-0687">Ribonucleoprotein</keyword>
<reference evidence="11 12" key="1">
    <citation type="journal article" date="2008" name="BMC Genomics">
        <title>The linear chromosome of the plant-pathogenic mycoplasma 'Candidatus Phytoplasma mali'.</title>
        <authorList>
            <person name="Kube M."/>
            <person name="Schneider B."/>
            <person name="Kuhl H."/>
            <person name="Dandekar T."/>
            <person name="Heitmann K."/>
            <person name="Migdoll A.M."/>
            <person name="Reinhardt R."/>
            <person name="Seemueller E."/>
        </authorList>
    </citation>
    <scope>NUCLEOTIDE SEQUENCE [LARGE SCALE GENOMIC DNA]</scope>
    <source>
        <strain evidence="11 12">AT</strain>
    </source>
</reference>
<protein>
    <recommendedName>
        <fullName evidence="8 9">Large ribosomal subunit protein uL1</fullName>
    </recommendedName>
</protein>
<dbReference type="Gene3D" id="3.30.190.20">
    <property type="match status" value="1"/>
</dbReference>
<evidence type="ECO:0000313" key="11">
    <source>
        <dbReference type="EMBL" id="CAP18574.1"/>
    </source>
</evidence>
<dbReference type="Gene3D" id="3.40.50.790">
    <property type="match status" value="1"/>
</dbReference>
<evidence type="ECO:0000256" key="2">
    <source>
        <dbReference type="ARBA" id="ARBA00022491"/>
    </source>
</evidence>
<dbReference type="GO" id="GO:0019843">
    <property type="term" value="F:rRNA binding"/>
    <property type="evidence" value="ECO:0007669"/>
    <property type="project" value="UniProtKB-UniRule"/>
</dbReference>
<comment type="function">
    <text evidence="9">Binds directly to 23S rRNA. The L1 stalk is quite mobile in the ribosome, and is involved in E site tRNA release.</text>
</comment>
<keyword evidence="6 9" id="KW-0689">Ribosomal protein</keyword>
<evidence type="ECO:0000256" key="3">
    <source>
        <dbReference type="ARBA" id="ARBA00022730"/>
    </source>
</evidence>
<keyword evidence="9" id="KW-0820">tRNA-binding</keyword>
<dbReference type="InterPro" id="IPR002143">
    <property type="entry name" value="Ribosomal_uL1"/>
</dbReference>
<dbReference type="InterPro" id="IPR023673">
    <property type="entry name" value="Ribosomal_uL1_CS"/>
</dbReference>
<keyword evidence="5 9" id="KW-0694">RNA-binding</keyword>
<dbReference type="GO" id="GO:0015934">
    <property type="term" value="C:large ribosomal subunit"/>
    <property type="evidence" value="ECO:0007669"/>
    <property type="project" value="InterPro"/>
</dbReference>
<gene>
    <name evidence="9 11" type="primary">rplA</name>
    <name evidence="11" type="ordered locus">ATP_00387</name>
</gene>
<dbReference type="eggNOG" id="COG0081">
    <property type="taxonomic scope" value="Bacteria"/>
</dbReference>
<evidence type="ECO:0000256" key="10">
    <source>
        <dbReference type="RuleBase" id="RU000659"/>
    </source>
</evidence>
<dbReference type="FunFam" id="3.40.50.790:FF:000001">
    <property type="entry name" value="50S ribosomal protein L1"/>
    <property type="match status" value="1"/>
</dbReference>
<dbReference type="PANTHER" id="PTHR36427:SF3">
    <property type="entry name" value="LARGE RIBOSOMAL SUBUNIT PROTEIN UL1M"/>
    <property type="match status" value="1"/>
</dbReference>
<name>B3QZG7_PHYMT</name>
<evidence type="ECO:0000256" key="1">
    <source>
        <dbReference type="ARBA" id="ARBA00010531"/>
    </source>
</evidence>
<dbReference type="GO" id="GO:0003735">
    <property type="term" value="F:structural constituent of ribosome"/>
    <property type="evidence" value="ECO:0007669"/>
    <property type="project" value="InterPro"/>
</dbReference>
<comment type="function">
    <text evidence="9">Protein L1 is also a translational repressor protein, it controls the translation of the L11 operon by binding to its mRNA.</text>
</comment>
<dbReference type="PROSITE" id="PS01199">
    <property type="entry name" value="RIBOSOMAL_L1"/>
    <property type="match status" value="1"/>
</dbReference>
<dbReference type="PIRSF" id="PIRSF002155">
    <property type="entry name" value="Ribosomal_L1"/>
    <property type="match status" value="1"/>
</dbReference>
<dbReference type="KEGG" id="pml:ATP_00387"/>
<evidence type="ECO:0000256" key="6">
    <source>
        <dbReference type="ARBA" id="ARBA00022980"/>
    </source>
</evidence>
<evidence type="ECO:0000313" key="12">
    <source>
        <dbReference type="Proteomes" id="UP000002020"/>
    </source>
</evidence>
<accession>B3QZG7</accession>
<keyword evidence="2 9" id="KW-0678">Repressor</keyword>
<evidence type="ECO:0000256" key="4">
    <source>
        <dbReference type="ARBA" id="ARBA00022845"/>
    </source>
</evidence>
<evidence type="ECO:0000256" key="8">
    <source>
        <dbReference type="ARBA" id="ARBA00035241"/>
    </source>
</evidence>
<dbReference type="HAMAP" id="MF_01318_B">
    <property type="entry name" value="Ribosomal_uL1_B"/>
    <property type="match status" value="1"/>
</dbReference>
<dbReference type="InterPro" id="IPR016095">
    <property type="entry name" value="Ribosomal_uL1_3-a/b-sand"/>
</dbReference>